<organism evidence="1 2">
    <name type="scientific">Saccharibacillus sacchari</name>
    <dbReference type="NCBI Taxonomy" id="456493"/>
    <lineage>
        <taxon>Bacteria</taxon>
        <taxon>Bacillati</taxon>
        <taxon>Bacillota</taxon>
        <taxon>Bacilli</taxon>
        <taxon>Bacillales</taxon>
        <taxon>Paenibacillaceae</taxon>
        <taxon>Saccharibacillus</taxon>
    </lineage>
</organism>
<evidence type="ECO:0000313" key="2">
    <source>
        <dbReference type="Proteomes" id="UP001380953"/>
    </source>
</evidence>
<dbReference type="Proteomes" id="UP001380953">
    <property type="component" value="Unassembled WGS sequence"/>
</dbReference>
<evidence type="ECO:0000313" key="1">
    <source>
        <dbReference type="EMBL" id="MEJ8304847.1"/>
    </source>
</evidence>
<accession>A0ACC6PD89</accession>
<comment type="caution">
    <text evidence="1">The sequence shown here is derived from an EMBL/GenBank/DDBJ whole genome shotgun (WGS) entry which is preliminary data.</text>
</comment>
<keyword evidence="2" id="KW-1185">Reference proteome</keyword>
<gene>
    <name evidence="1" type="ORF">WKI47_13150</name>
</gene>
<sequence>MTSREQESEQRAAQASLSADSGVRKLFFHEDDYCMLELVLPGRKDEVDEEMGRIASFSEEHRTEAGYTDLYVRKEDAGGLTQLGIDVAGIGAAVASFAQPYDAVTTGYGSSYRVECPQIQAFGPNEETVLFCEHKNGTLYKAWLTLEFEDRDRYEWSLKLLRTLAGLAPFALADWSWGVHLELRDDAALVAYLNDYLGEESETL</sequence>
<name>A0ACC6PD89_9BACL</name>
<reference evidence="1" key="1">
    <citation type="submission" date="2024-03" db="EMBL/GenBank/DDBJ databases">
        <title>Whole genome sequecning of epiphytes from Marcgravia umbellata leaves.</title>
        <authorList>
            <person name="Kumar G."/>
            <person name="Savka M.A."/>
        </authorList>
    </citation>
    <scope>NUCLEOTIDE SEQUENCE</scope>
    <source>
        <strain evidence="1">RIT_BL5</strain>
    </source>
</reference>
<proteinExistence type="predicted"/>
<dbReference type="EMBL" id="JBBKAR010000034">
    <property type="protein sequence ID" value="MEJ8304847.1"/>
    <property type="molecule type" value="Genomic_DNA"/>
</dbReference>
<protein>
    <submittedName>
        <fullName evidence="1">Uncharacterized protein</fullName>
    </submittedName>
</protein>